<dbReference type="RefSeq" id="WP_035079671.1">
    <property type="nucleotide sequence ID" value="NZ_JMIH01000040.1"/>
</dbReference>
<name>A0A074KP47_9BACT</name>
<organism evidence="1 2">
    <name type="scientific">Anditalea andensis</name>
    <dbReference type="NCBI Taxonomy" id="1048983"/>
    <lineage>
        <taxon>Bacteria</taxon>
        <taxon>Pseudomonadati</taxon>
        <taxon>Bacteroidota</taxon>
        <taxon>Cytophagia</taxon>
        <taxon>Cytophagales</taxon>
        <taxon>Cytophagaceae</taxon>
        <taxon>Anditalea</taxon>
    </lineage>
</organism>
<comment type="caution">
    <text evidence="1">The sequence shown here is derived from an EMBL/GenBank/DDBJ whole genome shotgun (WGS) entry which is preliminary data.</text>
</comment>
<sequence length="140" mass="15693">MKDQPVIEDQILELMHERLKDLMGKVKSLQVAIAAMEQTRNGSPSFNGTHIPDSQTPKLQPISTYNSDMKLDEKIAYALSKLDKATKKEIVGKIVEAEPETNIDKLDSNIAVRLSFLLKEQQISGIKQGRVYHYSLIPAS</sequence>
<protein>
    <recommendedName>
        <fullName evidence="3">Soluble adenylyl cyclase-like protein</fullName>
    </recommendedName>
</protein>
<dbReference type="eggNOG" id="ENOG5032ZSS">
    <property type="taxonomic scope" value="Bacteria"/>
</dbReference>
<reference evidence="1 2" key="1">
    <citation type="submission" date="2014-04" db="EMBL/GenBank/DDBJ databases">
        <title>Characterization and application of a salt tolerant electro-active bacterium.</title>
        <authorList>
            <person name="Yang L."/>
            <person name="Wei S."/>
            <person name="Tay Q.X.M."/>
        </authorList>
    </citation>
    <scope>NUCLEOTIDE SEQUENCE [LARGE SCALE GENOMIC DNA]</scope>
    <source>
        <strain evidence="1 2">LY1</strain>
    </source>
</reference>
<accession>A0A074KP47</accession>
<dbReference type="EMBL" id="JMIH01000040">
    <property type="protein sequence ID" value="KEO71706.1"/>
    <property type="molecule type" value="Genomic_DNA"/>
</dbReference>
<keyword evidence="2" id="KW-1185">Reference proteome</keyword>
<dbReference type="Proteomes" id="UP000027821">
    <property type="component" value="Unassembled WGS sequence"/>
</dbReference>
<evidence type="ECO:0008006" key="3">
    <source>
        <dbReference type="Google" id="ProtNLM"/>
    </source>
</evidence>
<dbReference type="AlphaFoldDB" id="A0A074KP47"/>
<evidence type="ECO:0000313" key="2">
    <source>
        <dbReference type="Proteomes" id="UP000027821"/>
    </source>
</evidence>
<proteinExistence type="predicted"/>
<evidence type="ECO:0000313" key="1">
    <source>
        <dbReference type="EMBL" id="KEO71706.1"/>
    </source>
</evidence>
<gene>
    <name evidence="1" type="ORF">EL17_23180</name>
</gene>